<sequence>MSKKFFEFSHKGAKIGVYPMKSVETVMIYLQLRAGAWNEKNGFGALHLIEHLSFDGTDTLATQLEMEIFKEGHGINNGGSTSGSYVEYWASCPSPSLMPSADLLRGEAFFPQMNEKDIVKEKRVISQEYTDRWSNPHQRYWQSCVNQLFGKKHVYARNAIGEMDFVNSLTRAELVKLHKTHFVSSNCIVGIAGKITRNQAQEAVEHLFDKVPKGKKTQLKYAPIVPENRYLFHKEDENKTVVELNFITPGRDDFSQKQRIAFFLSKYILGGSMRSLLARELRVKSGLVYDCGSTVSYRPTAGVYSLDASTNLKDAKEVFSIMKKVFVNFLHDGVPDQEFQRALNYINMRTLMVYDSVSGIADNITSSLFLDNKIVSVEELNEIANSITQDYMLKLLRKYLDMKKAYISIMAREDPKLSI</sequence>
<dbReference type="EMBL" id="MGGM01000023">
    <property type="protein sequence ID" value="OGM28888.1"/>
    <property type="molecule type" value="Genomic_DNA"/>
</dbReference>
<dbReference type="SUPFAM" id="SSF63411">
    <property type="entry name" value="LuxS/MPP-like metallohydrolase"/>
    <property type="match status" value="2"/>
</dbReference>
<proteinExistence type="inferred from homology"/>
<dbReference type="Pfam" id="PF00675">
    <property type="entry name" value="Peptidase_M16"/>
    <property type="match status" value="1"/>
</dbReference>
<dbReference type="Gene3D" id="3.30.830.10">
    <property type="entry name" value="Metalloenzyme, LuxS/M16 peptidase-like"/>
    <property type="match status" value="2"/>
</dbReference>
<dbReference type="InterPro" id="IPR011249">
    <property type="entry name" value="Metalloenz_LuxS/M16"/>
</dbReference>
<feature type="domain" description="Peptidase M16 N-terminal" evidence="2">
    <location>
        <begin position="23"/>
        <end position="142"/>
    </location>
</feature>
<feature type="domain" description="Peptidase M16 C-terminal" evidence="3">
    <location>
        <begin position="168"/>
        <end position="344"/>
    </location>
</feature>
<accession>A0A1F7YQK4</accession>
<evidence type="ECO:0000313" key="4">
    <source>
        <dbReference type="EMBL" id="OGM28888.1"/>
    </source>
</evidence>
<comment type="similarity">
    <text evidence="1">Belongs to the peptidase M16 family.</text>
</comment>
<evidence type="ECO:0000313" key="5">
    <source>
        <dbReference type="Proteomes" id="UP000177263"/>
    </source>
</evidence>
<dbReference type="InterPro" id="IPR050361">
    <property type="entry name" value="MPP/UQCRC_Complex"/>
</dbReference>
<evidence type="ECO:0000259" key="2">
    <source>
        <dbReference type="Pfam" id="PF00675"/>
    </source>
</evidence>
<dbReference type="InterPro" id="IPR007863">
    <property type="entry name" value="Peptidase_M16_C"/>
</dbReference>
<evidence type="ECO:0000259" key="3">
    <source>
        <dbReference type="Pfam" id="PF05193"/>
    </source>
</evidence>
<evidence type="ECO:0008006" key="6">
    <source>
        <dbReference type="Google" id="ProtNLM"/>
    </source>
</evidence>
<name>A0A1F7YQK4_9BACT</name>
<dbReference type="AlphaFoldDB" id="A0A1F7YQK4"/>
<gene>
    <name evidence="4" type="ORF">A2801_02920</name>
</gene>
<evidence type="ECO:0000256" key="1">
    <source>
        <dbReference type="ARBA" id="ARBA00007261"/>
    </source>
</evidence>
<protein>
    <recommendedName>
        <fullName evidence="6">Peptidase M16 C-terminal domain-containing protein</fullName>
    </recommendedName>
</protein>
<dbReference type="Pfam" id="PF05193">
    <property type="entry name" value="Peptidase_M16_C"/>
    <property type="match status" value="1"/>
</dbReference>
<reference evidence="4 5" key="1">
    <citation type="journal article" date="2016" name="Nat. Commun.">
        <title>Thousands of microbial genomes shed light on interconnected biogeochemical processes in an aquifer system.</title>
        <authorList>
            <person name="Anantharaman K."/>
            <person name="Brown C.T."/>
            <person name="Hug L.A."/>
            <person name="Sharon I."/>
            <person name="Castelle C.J."/>
            <person name="Probst A.J."/>
            <person name="Thomas B.C."/>
            <person name="Singh A."/>
            <person name="Wilkins M.J."/>
            <person name="Karaoz U."/>
            <person name="Brodie E.L."/>
            <person name="Williams K.H."/>
            <person name="Hubbard S.S."/>
            <person name="Banfield J.F."/>
        </authorList>
    </citation>
    <scope>NUCLEOTIDE SEQUENCE [LARGE SCALE GENOMIC DNA]</scope>
</reference>
<dbReference type="Proteomes" id="UP000177263">
    <property type="component" value="Unassembled WGS sequence"/>
</dbReference>
<dbReference type="PANTHER" id="PTHR11851">
    <property type="entry name" value="METALLOPROTEASE"/>
    <property type="match status" value="1"/>
</dbReference>
<dbReference type="PANTHER" id="PTHR11851:SF49">
    <property type="entry name" value="MITOCHONDRIAL-PROCESSING PEPTIDASE SUBUNIT ALPHA"/>
    <property type="match status" value="1"/>
</dbReference>
<dbReference type="InterPro" id="IPR011765">
    <property type="entry name" value="Pept_M16_N"/>
</dbReference>
<dbReference type="GO" id="GO:0046872">
    <property type="term" value="F:metal ion binding"/>
    <property type="evidence" value="ECO:0007669"/>
    <property type="project" value="InterPro"/>
</dbReference>
<organism evidence="4 5">
    <name type="scientific">Candidatus Woesebacteria bacterium RIFCSPHIGHO2_01_FULL_41_10</name>
    <dbReference type="NCBI Taxonomy" id="1802500"/>
    <lineage>
        <taxon>Bacteria</taxon>
        <taxon>Candidatus Woeseibacteriota</taxon>
    </lineage>
</organism>
<comment type="caution">
    <text evidence="4">The sequence shown here is derived from an EMBL/GenBank/DDBJ whole genome shotgun (WGS) entry which is preliminary data.</text>
</comment>
<dbReference type="STRING" id="1802500.A2801_02920"/>